<evidence type="ECO:0000313" key="1">
    <source>
        <dbReference type="EMBL" id="GCD11508.1"/>
    </source>
</evidence>
<sequence length="56" mass="6683">MFYEELYLLKSETEKARIATVNKYLKFDEEDGVKPFNKREYLLDQPIVKNIKAPKS</sequence>
<dbReference type="EMBL" id="BHYK01000019">
    <property type="protein sequence ID" value="GCD11508.1"/>
    <property type="molecule type" value="Genomic_DNA"/>
</dbReference>
<accession>A0A401UPS4</accession>
<organism evidence="1 2">
    <name type="scientific">Clostridium tagluense</name>
    <dbReference type="NCBI Taxonomy" id="360422"/>
    <lineage>
        <taxon>Bacteria</taxon>
        <taxon>Bacillati</taxon>
        <taxon>Bacillota</taxon>
        <taxon>Clostridia</taxon>
        <taxon>Eubacteriales</taxon>
        <taxon>Clostridiaceae</taxon>
        <taxon>Clostridium</taxon>
    </lineage>
</organism>
<protein>
    <submittedName>
        <fullName evidence="1">Uncharacterized protein</fullName>
    </submittedName>
</protein>
<proteinExistence type="predicted"/>
<dbReference type="AlphaFoldDB" id="A0A401UPS4"/>
<comment type="caution">
    <text evidence="1">The sequence shown here is derived from an EMBL/GenBank/DDBJ whole genome shotgun (WGS) entry which is preliminary data.</text>
</comment>
<evidence type="ECO:0000313" key="2">
    <source>
        <dbReference type="Proteomes" id="UP000287872"/>
    </source>
</evidence>
<keyword evidence="2" id="KW-1185">Reference proteome</keyword>
<reference evidence="1 2" key="1">
    <citation type="submission" date="2018-11" db="EMBL/GenBank/DDBJ databases">
        <title>Genome sequencing and assembly of Clostridium tagluense strain A121.</title>
        <authorList>
            <person name="Murakami T."/>
            <person name="Segawa T."/>
            <person name="Shcherbakova V.A."/>
            <person name="Mori H."/>
            <person name="Yoshimura Y."/>
        </authorList>
    </citation>
    <scope>NUCLEOTIDE SEQUENCE [LARGE SCALE GENOMIC DNA]</scope>
    <source>
        <strain evidence="1 2">A121</strain>
    </source>
</reference>
<gene>
    <name evidence="1" type="ORF">Ctaglu_31310</name>
</gene>
<dbReference type="Proteomes" id="UP000287872">
    <property type="component" value="Unassembled WGS sequence"/>
</dbReference>
<name>A0A401UPS4_9CLOT</name>